<protein>
    <submittedName>
        <fullName evidence="1">Uncharacterized protein</fullName>
    </submittedName>
</protein>
<gene>
    <name evidence="1" type="ORF">AB8O55_24560</name>
</gene>
<organism evidence="1 2">
    <name type="scientific">Saccharopolyspora cebuensis</name>
    <dbReference type="NCBI Taxonomy" id="418759"/>
    <lineage>
        <taxon>Bacteria</taxon>
        <taxon>Bacillati</taxon>
        <taxon>Actinomycetota</taxon>
        <taxon>Actinomycetes</taxon>
        <taxon>Pseudonocardiales</taxon>
        <taxon>Pseudonocardiaceae</taxon>
        <taxon>Saccharopolyspora</taxon>
    </lineage>
</organism>
<evidence type="ECO:0000313" key="1">
    <source>
        <dbReference type="EMBL" id="MEY8042590.1"/>
    </source>
</evidence>
<evidence type="ECO:0000313" key="2">
    <source>
        <dbReference type="Proteomes" id="UP001564626"/>
    </source>
</evidence>
<name>A0ABV4CNB2_9PSEU</name>
<proteinExistence type="predicted"/>
<accession>A0ABV4CNB2</accession>
<comment type="caution">
    <text evidence="1">The sequence shown here is derived from an EMBL/GenBank/DDBJ whole genome shotgun (WGS) entry which is preliminary data.</text>
</comment>
<dbReference type="RefSeq" id="WP_345359850.1">
    <property type="nucleotide sequence ID" value="NZ_BAABII010000004.1"/>
</dbReference>
<sequence length="117" mass="12615">MDGLRVLLWGGADADHAVRAMTALRPFQVLDGPLGAADLVGLRDGVLVELRGVGPAGLAVRFLDAEAAGRAWIAAHSFLWVITRWGRVEEAVLFGGGAEPLRFSDGRFRPMPRPDLR</sequence>
<keyword evidence="2" id="KW-1185">Reference proteome</keyword>
<reference evidence="1 2" key="1">
    <citation type="submission" date="2024-08" db="EMBL/GenBank/DDBJ databases">
        <title>Genome mining of Saccharopolyspora cebuensis PGLac3 from Nigerian medicinal plant.</title>
        <authorList>
            <person name="Ezeobiora C.E."/>
            <person name="Igbokwe N.H."/>
            <person name="Amin D.H."/>
            <person name="Mendie U.E."/>
        </authorList>
    </citation>
    <scope>NUCLEOTIDE SEQUENCE [LARGE SCALE GENOMIC DNA]</scope>
    <source>
        <strain evidence="1 2">PGLac3</strain>
    </source>
</reference>
<dbReference type="EMBL" id="JBGEHV010000060">
    <property type="protein sequence ID" value="MEY8042590.1"/>
    <property type="molecule type" value="Genomic_DNA"/>
</dbReference>
<dbReference type="Proteomes" id="UP001564626">
    <property type="component" value="Unassembled WGS sequence"/>
</dbReference>